<gene>
    <name evidence="1" type="ORF">V6N12_007798</name>
</gene>
<dbReference type="InterPro" id="IPR053151">
    <property type="entry name" value="RNase_H-like"/>
</dbReference>
<dbReference type="PANTHER" id="PTHR47723">
    <property type="entry name" value="OS05G0353850 PROTEIN"/>
    <property type="match status" value="1"/>
</dbReference>
<organism evidence="1 2">
    <name type="scientific">Hibiscus sabdariffa</name>
    <name type="common">roselle</name>
    <dbReference type="NCBI Taxonomy" id="183260"/>
    <lineage>
        <taxon>Eukaryota</taxon>
        <taxon>Viridiplantae</taxon>
        <taxon>Streptophyta</taxon>
        <taxon>Embryophyta</taxon>
        <taxon>Tracheophyta</taxon>
        <taxon>Spermatophyta</taxon>
        <taxon>Magnoliopsida</taxon>
        <taxon>eudicotyledons</taxon>
        <taxon>Gunneridae</taxon>
        <taxon>Pentapetalae</taxon>
        <taxon>rosids</taxon>
        <taxon>malvids</taxon>
        <taxon>Malvales</taxon>
        <taxon>Malvaceae</taxon>
        <taxon>Malvoideae</taxon>
        <taxon>Hibiscus</taxon>
    </lineage>
</organism>
<reference evidence="1 2" key="1">
    <citation type="journal article" date="2024" name="G3 (Bethesda)">
        <title>Genome assembly of Hibiscus sabdariffa L. provides insights into metabolisms of medicinal natural products.</title>
        <authorList>
            <person name="Kim T."/>
        </authorList>
    </citation>
    <scope>NUCLEOTIDE SEQUENCE [LARGE SCALE GENOMIC DNA]</scope>
    <source>
        <strain evidence="1">TK-2024</strain>
        <tissue evidence="1">Old leaves</tissue>
    </source>
</reference>
<dbReference type="Proteomes" id="UP001472677">
    <property type="component" value="Unassembled WGS sequence"/>
</dbReference>
<dbReference type="PANTHER" id="PTHR47723:SF19">
    <property type="entry name" value="POLYNUCLEOTIDYL TRANSFERASE, RIBONUCLEASE H-LIKE SUPERFAMILY PROTEIN"/>
    <property type="match status" value="1"/>
</dbReference>
<dbReference type="EMBL" id="JBBPBM010000009">
    <property type="protein sequence ID" value="KAK8569268.1"/>
    <property type="molecule type" value="Genomic_DNA"/>
</dbReference>
<name>A0ABR2F2W3_9ROSI</name>
<proteinExistence type="predicted"/>
<accession>A0ABR2F2W3</accession>
<sequence length="103" mass="11866">MNRCIFVSDECVLNSLLLQSLRLRNETLHALDTQSVPHFSYFSRMLCRWSKPTRRWIKVNTDRAHSPSTGFACCGGVGRDENMHWCFGYSKKIGICSTYDAEL</sequence>
<comment type="caution">
    <text evidence="1">The sequence shown here is derived from an EMBL/GenBank/DDBJ whole genome shotgun (WGS) entry which is preliminary data.</text>
</comment>
<evidence type="ECO:0000313" key="1">
    <source>
        <dbReference type="EMBL" id="KAK8569268.1"/>
    </source>
</evidence>
<keyword evidence="2" id="KW-1185">Reference proteome</keyword>
<evidence type="ECO:0000313" key="2">
    <source>
        <dbReference type="Proteomes" id="UP001472677"/>
    </source>
</evidence>
<protein>
    <submittedName>
        <fullName evidence="1">Uncharacterized protein</fullName>
    </submittedName>
</protein>